<reference evidence="3" key="1">
    <citation type="journal article" date="2020" name="Nature">
        <title>Giant virus diversity and host interactions through global metagenomics.</title>
        <authorList>
            <person name="Schulz F."/>
            <person name="Roux S."/>
            <person name="Paez-Espino D."/>
            <person name="Jungbluth S."/>
            <person name="Walsh D.A."/>
            <person name="Denef V.J."/>
            <person name="McMahon K.D."/>
            <person name="Konstantinidis K.T."/>
            <person name="Eloe-Fadrosh E.A."/>
            <person name="Kyrpides N.C."/>
            <person name="Woyke T."/>
        </authorList>
    </citation>
    <scope>NUCLEOTIDE SEQUENCE</scope>
    <source>
        <strain evidence="3">GVMAG-S-1101164-105</strain>
    </source>
</reference>
<protein>
    <submittedName>
        <fullName evidence="3">Uncharacterized protein</fullName>
    </submittedName>
</protein>
<evidence type="ECO:0000256" key="2">
    <source>
        <dbReference type="SAM" id="Phobius"/>
    </source>
</evidence>
<dbReference type="EMBL" id="MN740737">
    <property type="protein sequence ID" value="QHU09493.1"/>
    <property type="molecule type" value="Genomic_DNA"/>
</dbReference>
<keyword evidence="2" id="KW-0812">Transmembrane</keyword>
<feature type="transmembrane region" description="Helical" evidence="2">
    <location>
        <begin position="7"/>
        <end position="25"/>
    </location>
</feature>
<evidence type="ECO:0000256" key="1">
    <source>
        <dbReference type="SAM" id="MobiDB-lite"/>
    </source>
</evidence>
<proteinExistence type="predicted"/>
<evidence type="ECO:0000313" key="3">
    <source>
        <dbReference type="EMBL" id="QHU09493.1"/>
    </source>
</evidence>
<sequence>MAKNVEIFLLGLICLGTLLYLMIYVNNRRYLYEGFKPESSKPEGFQVKNHWGQPDPVPQWGEKGSGIQRGENGSGRTDESPQIVTASATVTLTPTNMPYDTERIDDLYDYETNYVYQNETDKPLTKELRNKLMSQYPMSWTGHPPSSSQFQAGLRESFENAKPNVPDDAKPYKMISGDNMAPPDMSALEREERKILQTYKPSFPPTGTTYDPRDAEKLIHKLYDVKGLVPQVKHKEGSNIYEIVGTRKKGEKVQYEDEVAPVSKNPVAAAGEGTIEAPFAVNDLMTSTKDSFYDASSGKKNMWDYTSWTPGLERMFAPTEPKVNWE</sequence>
<name>A0A6C0JVT0_9ZZZZ</name>
<organism evidence="3">
    <name type="scientific">viral metagenome</name>
    <dbReference type="NCBI Taxonomy" id="1070528"/>
    <lineage>
        <taxon>unclassified sequences</taxon>
        <taxon>metagenomes</taxon>
        <taxon>organismal metagenomes</taxon>
    </lineage>
</organism>
<feature type="region of interest" description="Disordered" evidence="1">
    <location>
        <begin position="43"/>
        <end position="82"/>
    </location>
</feature>
<dbReference type="AlphaFoldDB" id="A0A6C0JVT0"/>
<accession>A0A6C0JVT0</accession>
<keyword evidence="2" id="KW-1133">Transmembrane helix</keyword>
<keyword evidence="2" id="KW-0472">Membrane</keyword>